<evidence type="ECO:0000313" key="8">
    <source>
        <dbReference type="Proteomes" id="UP000175691"/>
    </source>
</evidence>
<comment type="caution">
    <text evidence="7">The sequence shown here is derived from an EMBL/GenBank/DDBJ whole genome shotgun (WGS) entry which is preliminary data.</text>
</comment>
<dbReference type="InterPro" id="IPR013783">
    <property type="entry name" value="Ig-like_fold"/>
</dbReference>
<dbReference type="Proteomes" id="UP000175691">
    <property type="component" value="Unassembled WGS sequence"/>
</dbReference>
<sequence length="546" mass="61911">MLPQLQLANNTEITTPSLASLCSFFSISPAVMRAFIYCICVGFSTLSLADEVSDENLPAGKPILNRVIDAAQKNAGRDYVVNDHGLADELKNIDYETYRQIRFNPEKALWAGENDYEVQFFHPGFLYQQPVSVVTIASDNSENLVPFESDNFIYEKNAEPLAGLTDEKSGYAGFRLHYPIKNQKYKDEFAVFLGASYFRLVGKNQVYGISARGLAIDTAMPEGEEFPHFTKFWLIEPQEGQPIKIYARLESPSVAGAYSFEIMPGTDTTMKVKSWIFAREDVDKLGVAPFTSMFLYGENSQIRRDDYRPEVHDSDGVQMLNSKGELIWRPLTNPTKLQITSLSDISPKGFGMLQRDTDFSNYLDAEANYHLRPSLWVTPKAGFNEGKLEIVEIPTDSEVHDNIVAYWVPVEPFLAGQSRYFEYELKTVEKKPMRYGVATVERTRQGISTLPGFETTEERNVRRFVVDFKVPKGMNLKPDDVNLILDATNASVDQARVYEVDGGKSLRVTFLVIPEGEAVVDMRMFLNHNETQMSEIWSYVYEPIQQ</sequence>
<evidence type="ECO:0000256" key="5">
    <source>
        <dbReference type="ARBA" id="ARBA00022764"/>
    </source>
</evidence>
<evidence type="ECO:0000259" key="6">
    <source>
        <dbReference type="Pfam" id="PF04349"/>
    </source>
</evidence>
<organism evidence="7 8">
    <name type="scientific">Alteromonas confluentis</name>
    <dbReference type="NCBI Taxonomy" id="1656094"/>
    <lineage>
        <taxon>Bacteria</taxon>
        <taxon>Pseudomonadati</taxon>
        <taxon>Pseudomonadota</taxon>
        <taxon>Gammaproteobacteria</taxon>
        <taxon>Alteromonadales</taxon>
        <taxon>Alteromonadaceae</taxon>
        <taxon>Alteromonas/Salinimonas group</taxon>
        <taxon>Alteromonas</taxon>
    </lineage>
</organism>
<dbReference type="UniPathway" id="UPA00637"/>
<evidence type="ECO:0000256" key="4">
    <source>
        <dbReference type="ARBA" id="ARBA00022729"/>
    </source>
</evidence>
<gene>
    <name evidence="7" type="ORF">BFC18_07835</name>
</gene>
<dbReference type="GO" id="GO:0051274">
    <property type="term" value="P:beta-glucan biosynthetic process"/>
    <property type="evidence" value="ECO:0007669"/>
    <property type="project" value="TreeGrafter"/>
</dbReference>
<dbReference type="InterPro" id="IPR014438">
    <property type="entry name" value="Glucan_biosyn_MdoG/MdoD"/>
</dbReference>
<evidence type="ECO:0000313" key="7">
    <source>
        <dbReference type="EMBL" id="OFC71630.1"/>
    </source>
</evidence>
<name>A0A1E7ZDQ4_9ALTE</name>
<dbReference type="InterPro" id="IPR014756">
    <property type="entry name" value="Ig_E-set"/>
</dbReference>
<dbReference type="Pfam" id="PF04349">
    <property type="entry name" value="MdoG"/>
    <property type="match status" value="1"/>
</dbReference>
<dbReference type="InterPro" id="IPR011013">
    <property type="entry name" value="Gal_mutarotase_sf_dom"/>
</dbReference>
<dbReference type="Gene3D" id="2.70.98.10">
    <property type="match status" value="1"/>
</dbReference>
<dbReference type="SUPFAM" id="SSF74650">
    <property type="entry name" value="Galactose mutarotase-like"/>
    <property type="match status" value="1"/>
</dbReference>
<keyword evidence="5" id="KW-0574">Periplasm</keyword>
<dbReference type="PIRSF" id="PIRSF006281">
    <property type="entry name" value="MdoG"/>
    <property type="match status" value="1"/>
</dbReference>
<evidence type="ECO:0000256" key="1">
    <source>
        <dbReference type="ARBA" id="ARBA00004418"/>
    </source>
</evidence>
<dbReference type="InterPro" id="IPR014718">
    <property type="entry name" value="GH-type_carb-bd"/>
</dbReference>
<reference evidence="7 8" key="1">
    <citation type="submission" date="2016-08" db="EMBL/GenBank/DDBJ databases">
        <authorList>
            <person name="Seilhamer J.J."/>
        </authorList>
    </citation>
    <scope>NUCLEOTIDE SEQUENCE [LARGE SCALE GENOMIC DNA]</scope>
    <source>
        <strain evidence="7 8">KCTC 42603</strain>
    </source>
</reference>
<dbReference type="EMBL" id="MDHN01000013">
    <property type="protein sequence ID" value="OFC71630.1"/>
    <property type="molecule type" value="Genomic_DNA"/>
</dbReference>
<dbReference type="PANTHER" id="PTHR30504">
    <property type="entry name" value="GLUCANS BIOSYNTHESIS PROTEIN"/>
    <property type="match status" value="1"/>
</dbReference>
<protein>
    <submittedName>
        <fullName evidence="7">Glucan biosynthesis protein D</fullName>
    </submittedName>
</protein>
<dbReference type="Gene3D" id="2.60.40.10">
    <property type="entry name" value="Immunoglobulins"/>
    <property type="match status" value="1"/>
</dbReference>
<evidence type="ECO:0000256" key="2">
    <source>
        <dbReference type="ARBA" id="ARBA00005001"/>
    </source>
</evidence>
<accession>A0A1E7ZDQ4</accession>
<dbReference type="GO" id="GO:0030288">
    <property type="term" value="C:outer membrane-bounded periplasmic space"/>
    <property type="evidence" value="ECO:0007669"/>
    <property type="project" value="TreeGrafter"/>
</dbReference>
<feature type="domain" description="Glucan biosynthesis periplasmic MdoG C-terminal" evidence="6">
    <location>
        <begin position="65"/>
        <end position="540"/>
    </location>
</feature>
<comment type="similarity">
    <text evidence="3">Belongs to the OpgD/OpgG family.</text>
</comment>
<comment type="pathway">
    <text evidence="2">Glycan metabolism; osmoregulated periplasmic glucan (OPG) biosynthesis.</text>
</comment>
<keyword evidence="8" id="KW-1185">Reference proteome</keyword>
<dbReference type="FunFam" id="2.70.98.10:FF:000001">
    <property type="entry name" value="Glucans biosynthesis protein G"/>
    <property type="match status" value="1"/>
</dbReference>
<dbReference type="InterPro" id="IPR007444">
    <property type="entry name" value="Glucan_biosyn_MdoG_C"/>
</dbReference>
<keyword evidence="4" id="KW-0732">Signal</keyword>
<dbReference type="GO" id="GO:0003824">
    <property type="term" value="F:catalytic activity"/>
    <property type="evidence" value="ECO:0007669"/>
    <property type="project" value="InterPro"/>
</dbReference>
<proteinExistence type="inferred from homology"/>
<dbReference type="RefSeq" id="WP_245680352.1">
    <property type="nucleotide sequence ID" value="NZ_MDHN01000013.1"/>
</dbReference>
<dbReference type="SUPFAM" id="SSF81296">
    <property type="entry name" value="E set domains"/>
    <property type="match status" value="1"/>
</dbReference>
<evidence type="ECO:0000256" key="3">
    <source>
        <dbReference type="ARBA" id="ARBA00009284"/>
    </source>
</evidence>
<comment type="subcellular location">
    <subcellularLocation>
        <location evidence="1">Periplasm</location>
    </subcellularLocation>
</comment>
<dbReference type="AlphaFoldDB" id="A0A1E7ZDQ4"/>
<dbReference type="GO" id="GO:0030246">
    <property type="term" value="F:carbohydrate binding"/>
    <property type="evidence" value="ECO:0007669"/>
    <property type="project" value="InterPro"/>
</dbReference>
<dbReference type="PANTHER" id="PTHR30504:SF2">
    <property type="entry name" value="GLUCANS BIOSYNTHESIS PROTEIN G"/>
    <property type="match status" value="1"/>
</dbReference>